<dbReference type="AlphaFoldDB" id="A0AB36R1J1"/>
<proteinExistence type="predicted"/>
<keyword evidence="2" id="KW-0472">Membrane</keyword>
<feature type="compositionally biased region" description="Low complexity" evidence="1">
    <location>
        <begin position="72"/>
        <end position="87"/>
    </location>
</feature>
<feature type="transmembrane region" description="Helical" evidence="2">
    <location>
        <begin position="12"/>
        <end position="31"/>
    </location>
</feature>
<protein>
    <recommendedName>
        <fullName evidence="5">Lipoprotein</fullName>
    </recommendedName>
</protein>
<keyword evidence="4" id="KW-1185">Reference proteome</keyword>
<organism evidence="3 4">
    <name type="scientific">Mesorhizobium mediterraneum</name>
    <dbReference type="NCBI Taxonomy" id="43617"/>
    <lineage>
        <taxon>Bacteria</taxon>
        <taxon>Pseudomonadati</taxon>
        <taxon>Pseudomonadota</taxon>
        <taxon>Alphaproteobacteria</taxon>
        <taxon>Hyphomicrobiales</taxon>
        <taxon>Phyllobacteriaceae</taxon>
        <taxon>Mesorhizobium</taxon>
    </lineage>
</organism>
<gene>
    <name evidence="3" type="ORF">CIT25_32050</name>
</gene>
<feature type="region of interest" description="Disordered" evidence="1">
    <location>
        <begin position="40"/>
        <end position="87"/>
    </location>
</feature>
<dbReference type="Proteomes" id="UP000216215">
    <property type="component" value="Unassembled WGS sequence"/>
</dbReference>
<dbReference type="PROSITE" id="PS51257">
    <property type="entry name" value="PROKAR_LIPOPROTEIN"/>
    <property type="match status" value="1"/>
</dbReference>
<keyword evidence="2" id="KW-1133">Transmembrane helix</keyword>
<keyword evidence="2" id="KW-0812">Transmembrane</keyword>
<dbReference type="EMBL" id="NPKI01000046">
    <property type="protein sequence ID" value="PAP98370.1"/>
    <property type="molecule type" value="Genomic_DNA"/>
</dbReference>
<evidence type="ECO:0000256" key="1">
    <source>
        <dbReference type="SAM" id="MobiDB-lite"/>
    </source>
</evidence>
<evidence type="ECO:0000256" key="2">
    <source>
        <dbReference type="SAM" id="Phobius"/>
    </source>
</evidence>
<accession>A0AB36R1J1</accession>
<reference evidence="4" key="1">
    <citation type="submission" date="2017-08" db="EMBL/GenBank/DDBJ databases">
        <title>Mesorhizobium wenxinae sp. nov., a novel rhizobial species isolated from root nodules of chickpea (Cicer arietinum L.).</title>
        <authorList>
            <person name="Zhang J."/>
        </authorList>
    </citation>
    <scope>NUCLEOTIDE SEQUENCE [LARGE SCALE GENOMIC DNA]</scope>
    <source>
        <strain evidence="4">USDA 3392</strain>
    </source>
</reference>
<feature type="compositionally biased region" description="Gly residues" evidence="1">
    <location>
        <begin position="40"/>
        <end position="50"/>
    </location>
</feature>
<sequence>MEVVVRQSPESSWAYLAFVCSIAVACVGAAAGGERGGGNSAGNHGGGGNSAGSHHGEGRKGGAHKGPGGVPSGSSSSSPVDDDGTSTTATAAMTATPAATAVSVARSAGAGRSLDLPANLQPLSASNSPSTVSPIKALPGVPDEVVRACHDAIESAAGPFGATSVRVSSAGSIRRLSPDTISAPVEVSIDYGRQGNVETRQAPIKCELNATGRVIGLT</sequence>
<evidence type="ECO:0008006" key="5">
    <source>
        <dbReference type="Google" id="ProtNLM"/>
    </source>
</evidence>
<evidence type="ECO:0000313" key="3">
    <source>
        <dbReference type="EMBL" id="PAP98370.1"/>
    </source>
</evidence>
<evidence type="ECO:0000313" key="4">
    <source>
        <dbReference type="Proteomes" id="UP000216215"/>
    </source>
</evidence>
<comment type="caution">
    <text evidence="3">The sequence shown here is derived from an EMBL/GenBank/DDBJ whole genome shotgun (WGS) entry which is preliminary data.</text>
</comment>
<name>A0AB36R1J1_9HYPH</name>